<reference evidence="4 5" key="1">
    <citation type="submission" date="2018-04" db="EMBL/GenBank/DDBJ databases">
        <title>Camelliibacillus theae gen. nov., sp. nov., isolated from Pu'er tea.</title>
        <authorList>
            <person name="Niu L."/>
        </authorList>
    </citation>
    <scope>NUCLEOTIDE SEQUENCE [LARGE SCALE GENOMIC DNA]</scope>
    <source>
        <strain evidence="4 5">T8</strain>
    </source>
</reference>
<name>A0A2U1K516_9BACI</name>
<sequence>MGDERKMILQMLHDGKITAEEAERLLKVLNEPAAEQKVEEKSKPSEAPPSEFVDWKGWENRKQSYKQASGGLKISQYIESFIQKLKDVDFDFNFGTYETVNHIFQDHPEEVNRIEVDVKNGSVEFSPWDEDFVQVDCEVKVYKVASKDEAREKFIRETLFETVNHKLLFACEPRDMKVTATIYIPKKTYESIDLSIFNGDMNGQVFKAKNLHAKTVNGSITFQGLDVEKAELETGNGTISVEGKAEDIELETLNGPIKAVGAFRDLDAETFSGLITAKLSEPGVISLKSTTGNVRVSVPKHMQINGELVTAFGSLNCEVGSFEVLREKKEMAQRLLKFVSNKSSTSILTLEANTKTGAITVTEQEG</sequence>
<dbReference type="Pfam" id="PF13349">
    <property type="entry name" value="DUF4097"/>
    <property type="match status" value="1"/>
</dbReference>
<gene>
    <name evidence="4" type="ORF">DCC39_05125</name>
</gene>
<evidence type="ECO:0000259" key="2">
    <source>
        <dbReference type="Pfam" id="PF13349"/>
    </source>
</evidence>
<evidence type="ECO:0000313" key="4">
    <source>
        <dbReference type="EMBL" id="PWA12606.1"/>
    </source>
</evidence>
<feature type="compositionally biased region" description="Basic and acidic residues" evidence="1">
    <location>
        <begin position="34"/>
        <end position="44"/>
    </location>
</feature>
<dbReference type="OrthoDB" id="2240743at2"/>
<feature type="domain" description="YvlB/LiaX N-terminal" evidence="3">
    <location>
        <begin position="3"/>
        <end position="31"/>
    </location>
</feature>
<evidence type="ECO:0000259" key="3">
    <source>
        <dbReference type="Pfam" id="PF22746"/>
    </source>
</evidence>
<dbReference type="InterPro" id="IPR016599">
    <property type="entry name" value="UCP012569"/>
</dbReference>
<feature type="region of interest" description="Disordered" evidence="1">
    <location>
        <begin position="33"/>
        <end position="52"/>
    </location>
</feature>
<feature type="domain" description="DUF4097" evidence="2">
    <location>
        <begin position="112"/>
        <end position="361"/>
    </location>
</feature>
<dbReference type="InterPro" id="IPR053959">
    <property type="entry name" value="YvlB/LiaX_N"/>
</dbReference>
<keyword evidence="5" id="KW-1185">Reference proteome</keyword>
<accession>A0A2U1K516</accession>
<dbReference type="Proteomes" id="UP000245998">
    <property type="component" value="Unassembled WGS sequence"/>
</dbReference>
<evidence type="ECO:0000256" key="1">
    <source>
        <dbReference type="SAM" id="MobiDB-lite"/>
    </source>
</evidence>
<dbReference type="AlphaFoldDB" id="A0A2U1K516"/>
<dbReference type="RefSeq" id="WP_116553810.1">
    <property type="nucleotide sequence ID" value="NZ_QCZG01000007.1"/>
</dbReference>
<organism evidence="4 5">
    <name type="scientific">Pueribacillus theae</name>
    <dbReference type="NCBI Taxonomy" id="2171751"/>
    <lineage>
        <taxon>Bacteria</taxon>
        <taxon>Bacillati</taxon>
        <taxon>Bacillota</taxon>
        <taxon>Bacilli</taxon>
        <taxon>Bacillales</taxon>
        <taxon>Bacillaceae</taxon>
        <taxon>Pueribacillus</taxon>
    </lineage>
</organism>
<dbReference type="InterPro" id="IPR025164">
    <property type="entry name" value="Toastrack_DUF4097"/>
</dbReference>
<comment type="caution">
    <text evidence="4">The sequence shown here is derived from an EMBL/GenBank/DDBJ whole genome shotgun (WGS) entry which is preliminary data.</text>
</comment>
<dbReference type="EMBL" id="QCZG01000007">
    <property type="protein sequence ID" value="PWA12606.1"/>
    <property type="molecule type" value="Genomic_DNA"/>
</dbReference>
<dbReference type="PIRSF" id="PIRSF012569">
    <property type="entry name" value="UCP012569"/>
    <property type="match status" value="1"/>
</dbReference>
<proteinExistence type="predicted"/>
<protein>
    <submittedName>
        <fullName evidence="4">Uncharacterized protein</fullName>
    </submittedName>
</protein>
<dbReference type="Gene3D" id="2.160.20.120">
    <property type="match status" value="1"/>
</dbReference>
<evidence type="ECO:0000313" key="5">
    <source>
        <dbReference type="Proteomes" id="UP000245998"/>
    </source>
</evidence>
<dbReference type="Pfam" id="PF22746">
    <property type="entry name" value="SHOCT-like_DUF2089-C"/>
    <property type="match status" value="1"/>
</dbReference>